<dbReference type="CDD" id="cd10917">
    <property type="entry name" value="CE4_NodB_like_6s_7s"/>
    <property type="match status" value="1"/>
</dbReference>
<feature type="domain" description="NodB homology" evidence="3">
    <location>
        <begin position="1"/>
        <end position="214"/>
    </location>
</feature>
<dbReference type="Gene3D" id="3.20.20.370">
    <property type="entry name" value="Glycoside hydrolase/deacetylase"/>
    <property type="match status" value="1"/>
</dbReference>
<organism evidence="4 5">
    <name type="scientific">Undibacterium hunanense</name>
    <dbReference type="NCBI Taxonomy" id="2762292"/>
    <lineage>
        <taxon>Bacteria</taxon>
        <taxon>Pseudomonadati</taxon>
        <taxon>Pseudomonadota</taxon>
        <taxon>Betaproteobacteria</taxon>
        <taxon>Burkholderiales</taxon>
        <taxon>Oxalobacteraceae</taxon>
        <taxon>Undibacterium</taxon>
    </lineage>
</organism>
<name>A0ABR6ZW04_9BURK</name>
<evidence type="ECO:0000256" key="1">
    <source>
        <dbReference type="ARBA" id="ARBA00022723"/>
    </source>
</evidence>
<dbReference type="Pfam" id="PF01522">
    <property type="entry name" value="Polysacc_deac_1"/>
    <property type="match status" value="1"/>
</dbReference>
<dbReference type="InterPro" id="IPR011330">
    <property type="entry name" value="Glyco_hydro/deAcase_b/a-brl"/>
</dbReference>
<evidence type="ECO:0000256" key="2">
    <source>
        <dbReference type="ARBA" id="ARBA00022801"/>
    </source>
</evidence>
<accession>A0ABR6ZW04</accession>
<protein>
    <submittedName>
        <fullName evidence="4">Polysaccharide deacetylase family protein</fullName>
    </submittedName>
</protein>
<keyword evidence="1" id="KW-0479">Metal-binding</keyword>
<dbReference type="PANTHER" id="PTHR10587:SF133">
    <property type="entry name" value="CHITIN DEACETYLASE 1-RELATED"/>
    <property type="match status" value="1"/>
</dbReference>
<dbReference type="InterPro" id="IPR002509">
    <property type="entry name" value="NODB_dom"/>
</dbReference>
<reference evidence="4 5" key="1">
    <citation type="submission" date="2020-08" db="EMBL/GenBank/DDBJ databases">
        <title>Novel species isolated from subtropical streams in China.</title>
        <authorList>
            <person name="Lu H."/>
        </authorList>
    </citation>
    <scope>NUCLEOTIDE SEQUENCE [LARGE SCALE GENOMIC DNA]</scope>
    <source>
        <strain evidence="4 5">CY18W</strain>
    </source>
</reference>
<dbReference type="InterPro" id="IPR050248">
    <property type="entry name" value="Polysacc_deacetylase_ArnD"/>
</dbReference>
<dbReference type="EMBL" id="JACOGF010000011">
    <property type="protein sequence ID" value="MBC3919844.1"/>
    <property type="molecule type" value="Genomic_DNA"/>
</dbReference>
<dbReference type="Proteomes" id="UP000650424">
    <property type="component" value="Unassembled WGS sequence"/>
</dbReference>
<proteinExistence type="predicted"/>
<gene>
    <name evidence="4" type="ORF">H8L32_20410</name>
</gene>
<dbReference type="PANTHER" id="PTHR10587">
    <property type="entry name" value="GLYCOSYL TRANSFERASE-RELATED"/>
    <property type="match status" value="1"/>
</dbReference>
<evidence type="ECO:0000259" key="3">
    <source>
        <dbReference type="PROSITE" id="PS51677"/>
    </source>
</evidence>
<sequence>MLTFDDGPSAVQPDNPTETVLRTLSKNPYQSDIKAIFFTQTRAVNGGGTEYGRSLLKREVEKGHLLAFHTATPRHSNHRYLKEDEFNASLASGIADLTGITGIAPKLVRPPFWNYDARTLDTYHSHGLQMLLTDLSANDGIIYGINFSLTKHRNMRKMLLAARPHWCNNEMPAVDGVTPIVVTFHDINSYTASHLEEYLDILLDVAKELDIPVSEKPFYDNREELERAALARVVKDASNPPELPGIWNWFWSLFR</sequence>
<keyword evidence="5" id="KW-1185">Reference proteome</keyword>
<comment type="caution">
    <text evidence="4">The sequence shown here is derived from an EMBL/GenBank/DDBJ whole genome shotgun (WGS) entry which is preliminary data.</text>
</comment>
<keyword evidence="2" id="KW-0378">Hydrolase</keyword>
<evidence type="ECO:0000313" key="4">
    <source>
        <dbReference type="EMBL" id="MBC3919844.1"/>
    </source>
</evidence>
<dbReference type="PROSITE" id="PS51677">
    <property type="entry name" value="NODB"/>
    <property type="match status" value="1"/>
</dbReference>
<dbReference type="SUPFAM" id="SSF88713">
    <property type="entry name" value="Glycoside hydrolase/deacetylase"/>
    <property type="match status" value="1"/>
</dbReference>
<evidence type="ECO:0000313" key="5">
    <source>
        <dbReference type="Proteomes" id="UP000650424"/>
    </source>
</evidence>